<reference evidence="2 3" key="1">
    <citation type="submission" date="2016-10" db="EMBL/GenBank/DDBJ databases">
        <authorList>
            <person name="Varghese N."/>
            <person name="Submissions S."/>
        </authorList>
    </citation>
    <scope>NUCLEOTIDE SEQUENCE [LARGE SCALE GENOMIC DNA]</scope>
    <source>
        <strain evidence="2 3">DSM 2260</strain>
    </source>
</reference>
<gene>
    <name evidence="1" type="ORF">MVI01_50660</name>
    <name evidence="2" type="ORF">SAMN04488504_108298</name>
</gene>
<name>A0A511HI89_9BACT</name>
<evidence type="ECO:0000313" key="4">
    <source>
        <dbReference type="Proteomes" id="UP000321224"/>
    </source>
</evidence>
<protein>
    <recommendedName>
        <fullName evidence="5">Lipoprotein</fullName>
    </recommendedName>
</protein>
<dbReference type="PROSITE" id="PS51257">
    <property type="entry name" value="PROKAR_LIPOPROTEIN"/>
    <property type="match status" value="1"/>
</dbReference>
<evidence type="ECO:0000313" key="2">
    <source>
        <dbReference type="EMBL" id="SDE57015.1"/>
    </source>
</evidence>
<dbReference type="EMBL" id="BJVY01000032">
    <property type="protein sequence ID" value="GEL73282.1"/>
    <property type="molecule type" value="Genomic_DNA"/>
</dbReference>
<evidence type="ECO:0000313" key="3">
    <source>
        <dbReference type="Proteomes" id="UP000198717"/>
    </source>
</evidence>
<comment type="caution">
    <text evidence="1">The sequence shown here is derived from an EMBL/GenBank/DDBJ whole genome shotgun (WGS) entry which is preliminary data.</text>
</comment>
<sequence>MKMGCIAVGFVAGLVSMVGCGGQTQDAPGTDVAAEGLEQSCVYAYFECGYRGPQYPYAWPATCAVGIHTHQEAAAACRANCPWMCVDTGDTGGTEP</sequence>
<accession>A0A511HI89</accession>
<keyword evidence="3" id="KW-1185">Reference proteome</keyword>
<evidence type="ECO:0008006" key="5">
    <source>
        <dbReference type="Google" id="ProtNLM"/>
    </source>
</evidence>
<reference evidence="1 4" key="2">
    <citation type="submission" date="2019-07" db="EMBL/GenBank/DDBJ databases">
        <title>Whole genome shotgun sequence of Myxococcus virescens NBRC 100334.</title>
        <authorList>
            <person name="Hosoyama A."/>
            <person name="Uohara A."/>
            <person name="Ohji S."/>
            <person name="Ichikawa N."/>
        </authorList>
    </citation>
    <scope>NUCLEOTIDE SEQUENCE [LARGE SCALE GENOMIC DNA]</scope>
    <source>
        <strain evidence="1 4">NBRC 100334</strain>
    </source>
</reference>
<evidence type="ECO:0000313" key="1">
    <source>
        <dbReference type="EMBL" id="GEL73282.1"/>
    </source>
</evidence>
<dbReference type="EMBL" id="FNAJ01000008">
    <property type="protein sequence ID" value="SDE57015.1"/>
    <property type="molecule type" value="Genomic_DNA"/>
</dbReference>
<dbReference type="AlphaFoldDB" id="A0A511HI89"/>
<dbReference type="Proteomes" id="UP000198717">
    <property type="component" value="Unassembled WGS sequence"/>
</dbReference>
<dbReference type="Proteomes" id="UP000321224">
    <property type="component" value="Unassembled WGS sequence"/>
</dbReference>
<proteinExistence type="predicted"/>
<organism evidence="1 4">
    <name type="scientific">Myxococcus virescens</name>
    <dbReference type="NCBI Taxonomy" id="83456"/>
    <lineage>
        <taxon>Bacteria</taxon>
        <taxon>Pseudomonadati</taxon>
        <taxon>Myxococcota</taxon>
        <taxon>Myxococcia</taxon>
        <taxon>Myxococcales</taxon>
        <taxon>Cystobacterineae</taxon>
        <taxon>Myxococcaceae</taxon>
        <taxon>Myxococcus</taxon>
    </lineage>
</organism>